<dbReference type="Proteomes" id="UP000022082">
    <property type="component" value="Unassembled WGS sequence"/>
</dbReference>
<dbReference type="Gene3D" id="2.130.10.10">
    <property type="entry name" value="YVTN repeat-like/Quinoprotein amine dehydrogenase"/>
    <property type="match status" value="1"/>
</dbReference>
<dbReference type="SUPFAM" id="SSF50969">
    <property type="entry name" value="YVTN repeat-like/Quinoprotein amine dehydrogenase"/>
    <property type="match status" value="1"/>
</dbReference>
<dbReference type="InterPro" id="IPR011044">
    <property type="entry name" value="Quino_amine_DH_bsu"/>
</dbReference>
<dbReference type="PANTHER" id="PTHR47197">
    <property type="entry name" value="PROTEIN NIRF"/>
    <property type="match status" value="1"/>
</dbReference>
<accession>A0A015XC07</accession>
<dbReference type="RefSeq" id="WP_005809311.1">
    <property type="nucleotide sequence ID" value="NZ_JGDJ01000167.1"/>
</dbReference>
<reference evidence="1 2" key="1">
    <citation type="submission" date="2014-02" db="EMBL/GenBank/DDBJ databases">
        <authorList>
            <person name="Sears C."/>
            <person name="Carroll K."/>
            <person name="Sack B.R."/>
            <person name="Qadri F."/>
            <person name="Myers L.L."/>
            <person name="Chung G.-T."/>
            <person name="Escheverria P."/>
            <person name="Fraser C.M."/>
            <person name="Sadzewicz L."/>
            <person name="Shefchek K.A."/>
            <person name="Tallon L."/>
            <person name="Das S.P."/>
            <person name="Daugherty S."/>
            <person name="Mongodin E.F."/>
        </authorList>
    </citation>
    <scope>NUCLEOTIDE SEQUENCE [LARGE SCALE GENOMIC DNA]</scope>
    <source>
        <strain evidence="1 2">S36L11</strain>
    </source>
</reference>
<dbReference type="AlphaFoldDB" id="A0A015XC07"/>
<dbReference type="InterPro" id="IPR031815">
    <property type="entry name" value="DUF5074"/>
</dbReference>
<comment type="caution">
    <text evidence="1">The sequence shown here is derived from an EMBL/GenBank/DDBJ whole genome shotgun (WGS) entry which is preliminary data.</text>
</comment>
<dbReference type="EMBL" id="JGDJ01000167">
    <property type="protein sequence ID" value="EXZ29268.1"/>
    <property type="molecule type" value="Genomic_DNA"/>
</dbReference>
<sequence length="680" mass="75515">MKMNPFNNGRSNSSSLFRRGMGGVSFFFLLFLLLFASCDDLEDTDTPSGGGDGMPVETGTTELYILSEGLFNLNNSSLALYSFKNNQLNTDYFRSINRRGLGDTANDMAIYGSKLYIVVNVSSQIEVVDLQSGKSVKQIPMLSENGSSRQPRNIAFEGGKAYVCSFDGTVARIDTASLSIDALTRAGRNPDGICVQNGKLYVSNSGGLDWEGIGVDRTVSVIDIPSFTEIKKIEVGPNPGKIQAGPDGNIYVATHGENIEAGDYHFVQIDGHTDQVVRTFDEKVLSFTIHDNMAYLYNYDYRTQDSQIKVFNLKTGKTERENFITDGTAIRTPYSISVNPYSGNIYITDAYDYKVKGDVLCFSPQGQLIFKLPNVGINSNTVLFRNKASQGNPDENPADPEAGAFANKVLEYNPAPSQYMNTSYTAYEEGFTDVQVLARATELLQDRTTCLFTLGGFGGNITVGFDHTIPNVPGEYDFKIYGNAYYDMYGTLLDKPGGNSEPGIVLVSKDTNGNGQPDDEWYELAGSEYNSPATIRNYEITYYRPTPADGDVKWKDNQGKEGYIYRNTYHTQGSYYPAWMPDQITFRGSRLADNSINEPRPGMPEHWVGYCYAWGYADNHPNNTEYSQFKIDWAVDKDGKPVHLDGIDFVKIYTAVNQNCGWLGEASTEIQAVEDLHYKK</sequence>
<organism evidence="1 2">
    <name type="scientific">Bacteroides fragilis str. S36L11</name>
    <dbReference type="NCBI Taxonomy" id="1339327"/>
    <lineage>
        <taxon>Bacteria</taxon>
        <taxon>Pseudomonadati</taxon>
        <taxon>Bacteroidota</taxon>
        <taxon>Bacteroidia</taxon>
        <taxon>Bacteroidales</taxon>
        <taxon>Bacteroidaceae</taxon>
        <taxon>Bacteroides</taxon>
    </lineage>
</organism>
<evidence type="ECO:0000313" key="2">
    <source>
        <dbReference type="Proteomes" id="UP000022082"/>
    </source>
</evidence>
<dbReference type="Pfam" id="PF16819">
    <property type="entry name" value="DUF5074"/>
    <property type="match status" value="1"/>
</dbReference>
<dbReference type="PATRIC" id="fig|1339327.3.peg.2118"/>
<dbReference type="InterPro" id="IPR015943">
    <property type="entry name" value="WD40/YVTN_repeat-like_dom_sf"/>
</dbReference>
<dbReference type="InterPro" id="IPR051200">
    <property type="entry name" value="Host-pathogen_enzymatic-act"/>
</dbReference>
<name>A0A015XC07_BACFG</name>
<gene>
    <name evidence="1" type="ORF">M136_1474</name>
</gene>
<evidence type="ECO:0000313" key="1">
    <source>
        <dbReference type="EMBL" id="EXZ29268.1"/>
    </source>
</evidence>
<proteinExistence type="predicted"/>
<protein>
    <submittedName>
        <fullName evidence="1">NHL repeat family protein</fullName>
    </submittedName>
</protein>
<dbReference type="PANTHER" id="PTHR47197:SF3">
    <property type="entry name" value="DIHYDRO-HEME D1 DEHYDROGENASE"/>
    <property type="match status" value="1"/>
</dbReference>